<protein>
    <submittedName>
        <fullName evidence="1">10787_t:CDS:1</fullName>
    </submittedName>
</protein>
<dbReference type="EMBL" id="CAJVPW010003092">
    <property type="protein sequence ID" value="CAG8518495.1"/>
    <property type="molecule type" value="Genomic_DNA"/>
</dbReference>
<evidence type="ECO:0000313" key="2">
    <source>
        <dbReference type="Proteomes" id="UP000789366"/>
    </source>
</evidence>
<accession>A0ACA9LCS9</accession>
<evidence type="ECO:0000313" key="1">
    <source>
        <dbReference type="EMBL" id="CAG8518495.1"/>
    </source>
</evidence>
<comment type="caution">
    <text evidence="1">The sequence shown here is derived from an EMBL/GenBank/DDBJ whole genome shotgun (WGS) entry which is preliminary data.</text>
</comment>
<reference evidence="1" key="1">
    <citation type="submission" date="2021-06" db="EMBL/GenBank/DDBJ databases">
        <authorList>
            <person name="Kallberg Y."/>
            <person name="Tangrot J."/>
            <person name="Rosling A."/>
        </authorList>
    </citation>
    <scope>NUCLEOTIDE SEQUENCE</scope>
    <source>
        <strain evidence="1">28 12/20/2015</strain>
    </source>
</reference>
<proteinExistence type="predicted"/>
<dbReference type="Proteomes" id="UP000789366">
    <property type="component" value="Unassembled WGS sequence"/>
</dbReference>
<name>A0ACA9LCS9_9GLOM</name>
<sequence length="54" mass="6348">MLFDLKLNFLSNLKQSRRKLYSNKNSLTLNKKTNTVDTYILLIKDLQSEYAIPV</sequence>
<keyword evidence="2" id="KW-1185">Reference proteome</keyword>
<gene>
    <name evidence="1" type="ORF">SPELUC_LOCUS3818</name>
</gene>
<organism evidence="1 2">
    <name type="scientific">Cetraspora pellucida</name>
    <dbReference type="NCBI Taxonomy" id="1433469"/>
    <lineage>
        <taxon>Eukaryota</taxon>
        <taxon>Fungi</taxon>
        <taxon>Fungi incertae sedis</taxon>
        <taxon>Mucoromycota</taxon>
        <taxon>Glomeromycotina</taxon>
        <taxon>Glomeromycetes</taxon>
        <taxon>Diversisporales</taxon>
        <taxon>Gigasporaceae</taxon>
        <taxon>Cetraspora</taxon>
    </lineage>
</organism>